<dbReference type="EMBL" id="JBHSAF010000003">
    <property type="protein sequence ID" value="MFC3912835.1"/>
    <property type="molecule type" value="Genomic_DNA"/>
</dbReference>
<comment type="caution">
    <text evidence="14">The sequence shown here is derived from an EMBL/GenBank/DDBJ whole genome shotgun (WGS) entry which is preliminary data.</text>
</comment>
<feature type="domain" description="Adenylate cyclase class-I N-terminal" evidence="13">
    <location>
        <begin position="5"/>
        <end position="199"/>
    </location>
</feature>
<reference evidence="15" key="1">
    <citation type="journal article" date="2019" name="Int. J. Syst. Evol. Microbiol.">
        <title>The Global Catalogue of Microorganisms (GCM) 10K type strain sequencing project: providing services to taxonomists for standard genome sequencing and annotation.</title>
        <authorList>
            <consortium name="The Broad Institute Genomics Platform"/>
            <consortium name="The Broad Institute Genome Sequencing Center for Infectious Disease"/>
            <person name="Wu L."/>
            <person name="Ma J."/>
        </authorList>
    </citation>
    <scope>NUCLEOTIDE SEQUENCE [LARGE SCALE GENOMIC DNA]</scope>
    <source>
        <strain evidence="15">CCUG 54939</strain>
    </source>
</reference>
<accession>A0ABV8CKU6</accession>
<dbReference type="PROSITE" id="PS01092">
    <property type="entry name" value="ADENYLATE_CYCLASE_1_1"/>
    <property type="match status" value="1"/>
</dbReference>
<keyword evidence="10 11" id="KW-0456">Lyase</keyword>
<protein>
    <recommendedName>
        <fullName evidence="5 11">Adenylate cyclase</fullName>
        <ecNumber evidence="4 11">4.6.1.1</ecNumber>
    </recommendedName>
</protein>
<dbReference type="PIRSF" id="PIRSF001444">
    <property type="entry name" value="Adenylate_cycl"/>
    <property type="match status" value="1"/>
</dbReference>
<evidence type="ECO:0000313" key="15">
    <source>
        <dbReference type="Proteomes" id="UP001595692"/>
    </source>
</evidence>
<evidence type="ECO:0000256" key="7">
    <source>
        <dbReference type="ARBA" id="ARBA00022741"/>
    </source>
</evidence>
<dbReference type="GO" id="GO:0004016">
    <property type="term" value="F:adenylate cyclase activity"/>
    <property type="evidence" value="ECO:0007669"/>
    <property type="project" value="UniProtKB-EC"/>
</dbReference>
<dbReference type="RefSeq" id="WP_377151033.1">
    <property type="nucleotide sequence ID" value="NZ_JBHSAF010000003.1"/>
</dbReference>
<dbReference type="PROSITE" id="PS01093">
    <property type="entry name" value="ADENYLATE_CYCLASE_1_2"/>
    <property type="match status" value="1"/>
</dbReference>
<evidence type="ECO:0000256" key="8">
    <source>
        <dbReference type="ARBA" id="ARBA00022840"/>
    </source>
</evidence>
<name>A0ABV8CKU6_9GAMM</name>
<dbReference type="InterPro" id="IPR024686">
    <property type="entry name" value="Adenylate_cyclase_1_CS"/>
</dbReference>
<dbReference type="PANTHER" id="PTHR38760:SF1">
    <property type="entry name" value="ADENYLATE CYCLASE"/>
    <property type="match status" value="1"/>
</dbReference>
<dbReference type="EC" id="4.6.1.1" evidence="4 11"/>
<evidence type="ECO:0000259" key="13">
    <source>
        <dbReference type="Pfam" id="PF12633"/>
    </source>
</evidence>
<dbReference type="Pfam" id="PF12633">
    <property type="entry name" value="Adenyl_cycl_N"/>
    <property type="match status" value="1"/>
</dbReference>
<dbReference type="InterPro" id="IPR000274">
    <property type="entry name" value="Adenylate_cyclase_1"/>
</dbReference>
<evidence type="ECO:0000256" key="3">
    <source>
        <dbReference type="ARBA" id="ARBA00007901"/>
    </source>
</evidence>
<evidence type="ECO:0000256" key="11">
    <source>
        <dbReference type="RuleBase" id="RU000604"/>
    </source>
</evidence>
<evidence type="ECO:0000256" key="1">
    <source>
        <dbReference type="ARBA" id="ARBA00001593"/>
    </source>
</evidence>
<dbReference type="NCBIfam" id="NF006978">
    <property type="entry name" value="PRK09450.1-2"/>
    <property type="match status" value="1"/>
</dbReference>
<keyword evidence="15" id="KW-1185">Reference proteome</keyword>
<keyword evidence="7" id="KW-0547">Nucleotide-binding</keyword>
<evidence type="ECO:0000256" key="9">
    <source>
        <dbReference type="ARBA" id="ARBA00022998"/>
    </source>
</evidence>
<sequence>MSYELASLIARYDAINQTRTERALEAMSQHGQQLFELLPVLFHFNHPLLPGYVSGEVPHGIACFALSESQRDFIDDICLATNCHGGILAHELSILGLYSMGSTSSIGQCCRSDLDIWVCHSHQLEPERLELLEHKCLLISKLAENRGVELNFFLIPDNKFRLENHAELGGDNCGSAQHLLLLDEFYRSALRIAGQRLLWPILPAEWEPDYDARVEALFSSGQLQRREWLDLGSLQRIPAEEYFGSALWLLYKGLDSPYKAVLKILLMEAYSAEFPQTQLLSMTTRDWFQQHDDYSLQLDTYYLMLEKVTSYLTGQGDLKRLDLARRCFYLKVCDDLSRAEEPRHGQWRRDVITSLVQQWGWSREMLHHLDNRNHWKVAEVKLAYNELLEALMQSYSQLIQFARRNNISESINPEDIGILSRKLYAAFEALPGKVQRINLKIAPDLHEPNLSIIQVPPGRINRAGWYLYNRSLHPADILGQAPLEYNGYLSKLIAWAYFNGLLTNQSALHMRAMGADIDLEGLQQFSHDLAATFPVRFAPASNLALSRPCEIRHLGIFLNLELDPTSHWEDRELEFDADNADVLTFGQRQECLVGTIDLVYRNSWNEIRTLHFTGPEAVVEALSTILGKMHQDAMAPEAVDVFCYSRHFRGLIRKQFHQLILECIDLRLARDKQRLVRMLTIGSERFALFLERRGVSVKRLESAIDFYRQVSSNKLERQPLEEGQAQLRVPSVVDAYASDGLIQFFFEETSHDSGFNVYVLDERNQIEIYRDYSGSKDDLVLSVNRYYTLTHERFNHDSQFINFNLPQFYELVWRDGEQQVEPYRSPQRDLNREL</sequence>
<evidence type="ECO:0000256" key="12">
    <source>
        <dbReference type="RuleBase" id="RU004184"/>
    </source>
</evidence>
<dbReference type="PANTHER" id="PTHR38760">
    <property type="entry name" value="ADENYLATE CYCLASE"/>
    <property type="match status" value="1"/>
</dbReference>
<dbReference type="Proteomes" id="UP001595692">
    <property type="component" value="Unassembled WGS sequence"/>
</dbReference>
<keyword evidence="6" id="KW-0963">Cytoplasm</keyword>
<comment type="similarity">
    <text evidence="3 12">Belongs to the adenylyl cyclase class-1 family.</text>
</comment>
<comment type="catalytic activity">
    <reaction evidence="1 11">
        <text>ATP = 3',5'-cyclic AMP + diphosphate</text>
        <dbReference type="Rhea" id="RHEA:15389"/>
        <dbReference type="ChEBI" id="CHEBI:30616"/>
        <dbReference type="ChEBI" id="CHEBI:33019"/>
        <dbReference type="ChEBI" id="CHEBI:58165"/>
        <dbReference type="EC" id="4.6.1.1"/>
    </reaction>
</comment>
<dbReference type="Pfam" id="PF01295">
    <property type="entry name" value="Adenylate_cycl"/>
    <property type="match status" value="1"/>
</dbReference>
<organism evidence="14 15">
    <name type="scientific">Pseudaeromonas sharmana</name>
    <dbReference type="NCBI Taxonomy" id="328412"/>
    <lineage>
        <taxon>Bacteria</taxon>
        <taxon>Pseudomonadati</taxon>
        <taxon>Pseudomonadota</taxon>
        <taxon>Gammaproteobacteria</taxon>
        <taxon>Aeromonadales</taxon>
        <taxon>Aeromonadaceae</taxon>
        <taxon>Pseudaeromonas</taxon>
    </lineage>
</organism>
<evidence type="ECO:0000256" key="2">
    <source>
        <dbReference type="ARBA" id="ARBA00004496"/>
    </source>
</evidence>
<gene>
    <name evidence="14" type="ORF">ACFOSS_05065</name>
</gene>
<evidence type="ECO:0000256" key="6">
    <source>
        <dbReference type="ARBA" id="ARBA00022490"/>
    </source>
</evidence>
<evidence type="ECO:0000256" key="5">
    <source>
        <dbReference type="ARBA" id="ARBA00021420"/>
    </source>
</evidence>
<evidence type="ECO:0000256" key="10">
    <source>
        <dbReference type="ARBA" id="ARBA00023239"/>
    </source>
</evidence>
<evidence type="ECO:0000313" key="14">
    <source>
        <dbReference type="EMBL" id="MFC3912835.1"/>
    </source>
</evidence>
<comment type="subcellular location">
    <subcellularLocation>
        <location evidence="2 11">Cytoplasm</location>
    </subcellularLocation>
</comment>
<evidence type="ECO:0000256" key="4">
    <source>
        <dbReference type="ARBA" id="ARBA00012201"/>
    </source>
</evidence>
<keyword evidence="9 11" id="KW-0115">cAMP biosynthesis</keyword>
<proteinExistence type="inferred from homology"/>
<dbReference type="InterPro" id="IPR024685">
    <property type="entry name" value="Adenylate_cyclase_1_N"/>
</dbReference>
<keyword evidence="8" id="KW-0067">ATP-binding</keyword>